<organism evidence="2 3">
    <name type="scientific">Ignelater luminosus</name>
    <name type="common">Cucubano</name>
    <name type="synonym">Pyrophorus luminosus</name>
    <dbReference type="NCBI Taxonomy" id="2038154"/>
    <lineage>
        <taxon>Eukaryota</taxon>
        <taxon>Metazoa</taxon>
        <taxon>Ecdysozoa</taxon>
        <taxon>Arthropoda</taxon>
        <taxon>Hexapoda</taxon>
        <taxon>Insecta</taxon>
        <taxon>Pterygota</taxon>
        <taxon>Neoptera</taxon>
        <taxon>Endopterygota</taxon>
        <taxon>Coleoptera</taxon>
        <taxon>Polyphaga</taxon>
        <taxon>Elateriformia</taxon>
        <taxon>Elateroidea</taxon>
        <taxon>Elateridae</taxon>
        <taxon>Agrypninae</taxon>
        <taxon>Pyrophorini</taxon>
        <taxon>Ignelater</taxon>
    </lineage>
</organism>
<dbReference type="Proteomes" id="UP000801492">
    <property type="component" value="Unassembled WGS sequence"/>
</dbReference>
<dbReference type="FunFam" id="3.40.30.10:FF:000034">
    <property type="entry name" value="glutathione S-transferase 1"/>
    <property type="match status" value="1"/>
</dbReference>
<proteinExistence type="predicted"/>
<protein>
    <recommendedName>
        <fullName evidence="1">GST N-terminal domain-containing protein</fullName>
    </recommendedName>
</protein>
<dbReference type="Gene3D" id="1.20.1050.10">
    <property type="match status" value="1"/>
</dbReference>
<dbReference type="EMBL" id="VTPC01001678">
    <property type="protein sequence ID" value="KAF2901361.1"/>
    <property type="molecule type" value="Genomic_DNA"/>
</dbReference>
<evidence type="ECO:0000313" key="3">
    <source>
        <dbReference type="Proteomes" id="UP000801492"/>
    </source>
</evidence>
<feature type="non-terminal residue" evidence="2">
    <location>
        <position position="1"/>
    </location>
</feature>
<reference evidence="2" key="1">
    <citation type="submission" date="2019-08" db="EMBL/GenBank/DDBJ databases">
        <title>The genome of the North American firefly Photinus pyralis.</title>
        <authorList>
            <consortium name="Photinus pyralis genome working group"/>
            <person name="Fallon T.R."/>
            <person name="Sander Lower S.E."/>
            <person name="Weng J.-K."/>
        </authorList>
    </citation>
    <scope>NUCLEOTIDE SEQUENCE</scope>
    <source>
        <strain evidence="2">TRF0915ILg1</strain>
        <tissue evidence="2">Whole body</tissue>
    </source>
</reference>
<sequence length="115" mass="13219">MAPPKLYMIDLSPPVRTVLLTEKALGITLDHKIVTFTKQEQLAPDFLRLSPQHTIPTLVDNGYVIWDSHAIIAYLIGKYANDDSLYPKHYEKRATIDQRLSFDSEVVFHNIRNIL</sequence>
<dbReference type="GO" id="GO:0004364">
    <property type="term" value="F:glutathione transferase activity"/>
    <property type="evidence" value="ECO:0007669"/>
    <property type="project" value="TreeGrafter"/>
</dbReference>
<dbReference type="InterPro" id="IPR036249">
    <property type="entry name" value="Thioredoxin-like_sf"/>
</dbReference>
<dbReference type="PANTHER" id="PTHR43969">
    <property type="entry name" value="GLUTATHIONE S TRANSFERASE D10, ISOFORM A-RELATED"/>
    <property type="match status" value="1"/>
</dbReference>
<feature type="domain" description="GST N-terminal" evidence="1">
    <location>
        <begin position="2"/>
        <end position="83"/>
    </location>
</feature>
<evidence type="ECO:0000259" key="1">
    <source>
        <dbReference type="PROSITE" id="PS50404"/>
    </source>
</evidence>
<gene>
    <name evidence="2" type="ORF">ILUMI_04819</name>
</gene>
<dbReference type="SUPFAM" id="SSF52833">
    <property type="entry name" value="Thioredoxin-like"/>
    <property type="match status" value="1"/>
</dbReference>
<dbReference type="SFLD" id="SFLDG00358">
    <property type="entry name" value="Main_(cytGST)"/>
    <property type="match status" value="1"/>
</dbReference>
<dbReference type="AlphaFoldDB" id="A0A8K0DC48"/>
<evidence type="ECO:0000313" key="2">
    <source>
        <dbReference type="EMBL" id="KAF2901361.1"/>
    </source>
</evidence>
<accession>A0A8K0DC48</accession>
<dbReference type="Pfam" id="PF13417">
    <property type="entry name" value="GST_N_3"/>
    <property type="match status" value="1"/>
</dbReference>
<dbReference type="CDD" id="cd03045">
    <property type="entry name" value="GST_N_Delta_Epsilon"/>
    <property type="match status" value="1"/>
</dbReference>
<dbReference type="GO" id="GO:0006749">
    <property type="term" value="P:glutathione metabolic process"/>
    <property type="evidence" value="ECO:0007669"/>
    <property type="project" value="TreeGrafter"/>
</dbReference>
<dbReference type="InterPro" id="IPR040079">
    <property type="entry name" value="Glutathione_S-Trfase"/>
</dbReference>
<dbReference type="PANTHER" id="PTHR43969:SF8">
    <property type="entry name" value="GLUTATHIONE S TRANSFERASE E13, ISOFORM A-RELATED"/>
    <property type="match status" value="1"/>
</dbReference>
<comment type="caution">
    <text evidence="2">The sequence shown here is derived from an EMBL/GenBank/DDBJ whole genome shotgun (WGS) entry which is preliminary data.</text>
</comment>
<dbReference type="Gene3D" id="3.40.30.10">
    <property type="entry name" value="Glutaredoxin"/>
    <property type="match status" value="1"/>
</dbReference>
<dbReference type="SFLD" id="SFLDS00019">
    <property type="entry name" value="Glutathione_Transferase_(cytos"/>
    <property type="match status" value="1"/>
</dbReference>
<keyword evidence="3" id="KW-1185">Reference proteome</keyword>
<dbReference type="InterPro" id="IPR004045">
    <property type="entry name" value="Glutathione_S-Trfase_N"/>
</dbReference>
<dbReference type="PROSITE" id="PS50404">
    <property type="entry name" value="GST_NTER"/>
    <property type="match status" value="1"/>
</dbReference>
<dbReference type="OrthoDB" id="2309723at2759"/>
<name>A0A8K0DC48_IGNLU</name>